<evidence type="ECO:0000313" key="2">
    <source>
        <dbReference type="EMBL" id="MEQ2168363.1"/>
    </source>
</evidence>
<protein>
    <submittedName>
        <fullName evidence="2">Uncharacterized protein</fullName>
    </submittedName>
</protein>
<gene>
    <name evidence="2" type="ORF">GOODEAATRI_013534</name>
</gene>
<feature type="chain" id="PRO_5045570516" evidence="1">
    <location>
        <begin position="32"/>
        <end position="135"/>
    </location>
</feature>
<dbReference type="Proteomes" id="UP001476798">
    <property type="component" value="Unassembled WGS sequence"/>
</dbReference>
<proteinExistence type="predicted"/>
<accession>A0ABV0NAH5</accession>
<evidence type="ECO:0000313" key="3">
    <source>
        <dbReference type="Proteomes" id="UP001476798"/>
    </source>
</evidence>
<keyword evidence="1" id="KW-0732">Signal</keyword>
<keyword evidence="3" id="KW-1185">Reference proteome</keyword>
<feature type="signal peptide" evidence="1">
    <location>
        <begin position="1"/>
        <end position="31"/>
    </location>
</feature>
<organism evidence="2 3">
    <name type="scientific">Goodea atripinnis</name>
    <dbReference type="NCBI Taxonomy" id="208336"/>
    <lineage>
        <taxon>Eukaryota</taxon>
        <taxon>Metazoa</taxon>
        <taxon>Chordata</taxon>
        <taxon>Craniata</taxon>
        <taxon>Vertebrata</taxon>
        <taxon>Euteleostomi</taxon>
        <taxon>Actinopterygii</taxon>
        <taxon>Neopterygii</taxon>
        <taxon>Teleostei</taxon>
        <taxon>Neoteleostei</taxon>
        <taxon>Acanthomorphata</taxon>
        <taxon>Ovalentaria</taxon>
        <taxon>Atherinomorphae</taxon>
        <taxon>Cyprinodontiformes</taxon>
        <taxon>Goodeidae</taxon>
        <taxon>Goodea</taxon>
    </lineage>
</organism>
<dbReference type="EMBL" id="JAHRIO010030900">
    <property type="protein sequence ID" value="MEQ2168363.1"/>
    <property type="molecule type" value="Genomic_DNA"/>
</dbReference>
<sequence>MAAMSLSWYHHSFVLKHLLVLAAVSVDCVQTERRALSSGSCCSGFVVGRLSPAGFLIAMAAAACYCNWTRDLMIWVGGGNIIRDWLDEAKVKWVAPLMSHRSLTRPQETQMVGPRMGFHDEEAGTRRLLGWLEEE</sequence>
<comment type="caution">
    <text evidence="2">The sequence shown here is derived from an EMBL/GenBank/DDBJ whole genome shotgun (WGS) entry which is preliminary data.</text>
</comment>
<evidence type="ECO:0000256" key="1">
    <source>
        <dbReference type="SAM" id="SignalP"/>
    </source>
</evidence>
<reference evidence="2 3" key="1">
    <citation type="submission" date="2021-06" db="EMBL/GenBank/DDBJ databases">
        <authorList>
            <person name="Palmer J.M."/>
        </authorList>
    </citation>
    <scope>NUCLEOTIDE SEQUENCE [LARGE SCALE GENOMIC DNA]</scope>
    <source>
        <strain evidence="2 3">GA_2019</strain>
        <tissue evidence="2">Muscle</tissue>
    </source>
</reference>
<name>A0ABV0NAH5_9TELE</name>